<keyword evidence="2" id="KW-1185">Reference proteome</keyword>
<name>A0A223V614_9FLAO</name>
<protein>
    <submittedName>
        <fullName evidence="1">Uncharacterized protein</fullName>
    </submittedName>
</protein>
<accession>A0A223V614</accession>
<organism evidence="1 2">
    <name type="scientific">Maribacter cobaltidurans</name>
    <dbReference type="NCBI Taxonomy" id="1178778"/>
    <lineage>
        <taxon>Bacteria</taxon>
        <taxon>Pseudomonadati</taxon>
        <taxon>Bacteroidota</taxon>
        <taxon>Flavobacteriia</taxon>
        <taxon>Flavobacteriales</taxon>
        <taxon>Flavobacteriaceae</taxon>
        <taxon>Maribacter</taxon>
    </lineage>
</organism>
<gene>
    <name evidence="1" type="ORF">CJ263_09555</name>
</gene>
<proteinExistence type="predicted"/>
<reference evidence="1 2" key="1">
    <citation type="submission" date="2017-08" db="EMBL/GenBank/DDBJ databases">
        <title>The complete genome sequence of Maribacter sp. B1, isolated from deep-sea sediment.</title>
        <authorList>
            <person name="Wu Y.-H."/>
            <person name="Cheng H."/>
            <person name="Xu X.-W."/>
        </authorList>
    </citation>
    <scope>NUCLEOTIDE SEQUENCE [LARGE SCALE GENOMIC DNA]</scope>
    <source>
        <strain evidence="1 2">B1</strain>
    </source>
</reference>
<evidence type="ECO:0000313" key="1">
    <source>
        <dbReference type="EMBL" id="ASV30438.1"/>
    </source>
</evidence>
<dbReference type="EMBL" id="CP022957">
    <property type="protein sequence ID" value="ASV30438.1"/>
    <property type="molecule type" value="Genomic_DNA"/>
</dbReference>
<sequence>MKFEQVYANRLHSDVAVVQMNFTRAEKQSNGIISAYSNVSLQITTKPKRNADFRAKRNGLYIFMKSLNLMALTLDKKK</sequence>
<evidence type="ECO:0000313" key="2">
    <source>
        <dbReference type="Proteomes" id="UP000215244"/>
    </source>
</evidence>
<dbReference type="KEGG" id="marb:CJ263_09555"/>
<dbReference type="AlphaFoldDB" id="A0A223V614"/>
<dbReference type="Proteomes" id="UP000215244">
    <property type="component" value="Chromosome"/>
</dbReference>